<proteinExistence type="predicted"/>
<evidence type="ECO:0000256" key="1">
    <source>
        <dbReference type="ARBA" id="ARBA00022603"/>
    </source>
</evidence>
<keyword evidence="3" id="KW-0949">S-adenosyl-L-methionine</keyword>
<protein>
    <submittedName>
        <fullName evidence="4">Class I SAM-dependent methyltransferase</fullName>
        <ecNumber evidence="4">2.1.1.-</ecNumber>
    </submittedName>
</protein>
<evidence type="ECO:0000256" key="3">
    <source>
        <dbReference type="ARBA" id="ARBA00022691"/>
    </source>
</evidence>
<reference evidence="5" key="1">
    <citation type="journal article" date="2019" name="Int. J. Syst. Evol. Microbiol.">
        <title>The Global Catalogue of Microorganisms (GCM) 10K type strain sequencing project: providing services to taxonomists for standard genome sequencing and annotation.</title>
        <authorList>
            <consortium name="The Broad Institute Genomics Platform"/>
            <consortium name="The Broad Institute Genome Sequencing Center for Infectious Disease"/>
            <person name="Wu L."/>
            <person name="Ma J."/>
        </authorList>
    </citation>
    <scope>NUCLEOTIDE SEQUENCE [LARGE SCALE GENOMIC DNA]</scope>
    <source>
        <strain evidence="5">CECT 7706</strain>
    </source>
</reference>
<organism evidence="4 5">
    <name type="scientific">Cyclobacterium jeungdonense</name>
    <dbReference type="NCBI Taxonomy" id="708087"/>
    <lineage>
        <taxon>Bacteria</taxon>
        <taxon>Pseudomonadati</taxon>
        <taxon>Bacteroidota</taxon>
        <taxon>Cytophagia</taxon>
        <taxon>Cytophagales</taxon>
        <taxon>Cyclobacteriaceae</taxon>
        <taxon>Cyclobacterium</taxon>
    </lineage>
</organism>
<sequence>MISEDLWEYCEAHSSPEDELLAHITRQTHLKVLKPRMLSGPLQGKFLEMLVKMSGARKVLEIGTFTGYATICMARGLSEEGMIITLDINRELEPMVREFFSQSGLENKIDYRLGNALELLAETKETFDFVFIDADKQNYINYYDLVVERLEPGGWIAADNILWSGKVLARNRKKLDKDTAAIMAFNQKVLEDSRVENVVLPIRDGIMLARKYH</sequence>
<evidence type="ECO:0000256" key="2">
    <source>
        <dbReference type="ARBA" id="ARBA00022679"/>
    </source>
</evidence>
<dbReference type="RefSeq" id="WP_163384640.1">
    <property type="nucleotide sequence ID" value="NZ_JAUFQS010000003.1"/>
</dbReference>
<comment type="caution">
    <text evidence="4">The sequence shown here is derived from an EMBL/GenBank/DDBJ whole genome shotgun (WGS) entry which is preliminary data.</text>
</comment>
<dbReference type="GO" id="GO:0008168">
    <property type="term" value="F:methyltransferase activity"/>
    <property type="evidence" value="ECO:0007669"/>
    <property type="project" value="UniProtKB-KW"/>
</dbReference>
<dbReference type="InterPro" id="IPR050362">
    <property type="entry name" value="Cation-dep_OMT"/>
</dbReference>
<dbReference type="EC" id="2.1.1.-" evidence="4"/>
<keyword evidence="1 4" id="KW-0489">Methyltransferase</keyword>
<evidence type="ECO:0000313" key="4">
    <source>
        <dbReference type="EMBL" id="MDN3686475.1"/>
    </source>
</evidence>
<dbReference type="CDD" id="cd02440">
    <property type="entry name" value="AdoMet_MTases"/>
    <property type="match status" value="1"/>
</dbReference>
<dbReference type="InterPro" id="IPR029063">
    <property type="entry name" value="SAM-dependent_MTases_sf"/>
</dbReference>
<name>A0ABT8C3Z3_9BACT</name>
<dbReference type="GO" id="GO:0032259">
    <property type="term" value="P:methylation"/>
    <property type="evidence" value="ECO:0007669"/>
    <property type="project" value="UniProtKB-KW"/>
</dbReference>
<dbReference type="PROSITE" id="PS51682">
    <property type="entry name" value="SAM_OMT_I"/>
    <property type="match status" value="1"/>
</dbReference>
<dbReference type="SUPFAM" id="SSF53335">
    <property type="entry name" value="S-adenosyl-L-methionine-dependent methyltransferases"/>
    <property type="match status" value="1"/>
</dbReference>
<dbReference type="PANTHER" id="PTHR10509:SF14">
    <property type="entry name" value="CAFFEOYL-COA O-METHYLTRANSFERASE 3-RELATED"/>
    <property type="match status" value="1"/>
</dbReference>
<dbReference type="PANTHER" id="PTHR10509">
    <property type="entry name" value="O-METHYLTRANSFERASE-RELATED"/>
    <property type="match status" value="1"/>
</dbReference>
<evidence type="ECO:0000313" key="5">
    <source>
        <dbReference type="Proteomes" id="UP001236663"/>
    </source>
</evidence>
<accession>A0ABT8C3Z3</accession>
<gene>
    <name evidence="4" type="ORF">QWZ15_01430</name>
</gene>
<keyword evidence="5" id="KW-1185">Reference proteome</keyword>
<keyword evidence="2 4" id="KW-0808">Transferase</keyword>
<dbReference type="EMBL" id="JAUFQS010000003">
    <property type="protein sequence ID" value="MDN3686475.1"/>
    <property type="molecule type" value="Genomic_DNA"/>
</dbReference>
<dbReference type="Gene3D" id="3.40.50.150">
    <property type="entry name" value="Vaccinia Virus protein VP39"/>
    <property type="match status" value="1"/>
</dbReference>
<dbReference type="Proteomes" id="UP001236663">
    <property type="component" value="Unassembled WGS sequence"/>
</dbReference>
<dbReference type="Pfam" id="PF01596">
    <property type="entry name" value="Methyltransf_3"/>
    <property type="match status" value="1"/>
</dbReference>
<dbReference type="InterPro" id="IPR002935">
    <property type="entry name" value="SAM_O-MeTrfase"/>
</dbReference>